<dbReference type="SUPFAM" id="SSF81296">
    <property type="entry name" value="E set domains"/>
    <property type="match status" value="1"/>
</dbReference>
<comment type="subunit">
    <text evidence="3">Monomer.</text>
</comment>
<evidence type="ECO:0000256" key="8">
    <source>
        <dbReference type="SAM" id="Phobius"/>
    </source>
</evidence>
<gene>
    <name evidence="10" type="ORF">BC938DRAFT_476163</name>
</gene>
<keyword evidence="6" id="KW-0732">Signal</keyword>
<dbReference type="InterPro" id="IPR003172">
    <property type="entry name" value="ML_dom"/>
</dbReference>
<evidence type="ECO:0000256" key="6">
    <source>
        <dbReference type="ARBA" id="ARBA00022729"/>
    </source>
</evidence>
<evidence type="ECO:0000256" key="2">
    <source>
        <dbReference type="ARBA" id="ARBA00006370"/>
    </source>
</evidence>
<evidence type="ECO:0000256" key="3">
    <source>
        <dbReference type="ARBA" id="ARBA00011245"/>
    </source>
</evidence>
<keyword evidence="8" id="KW-0812">Transmembrane</keyword>
<dbReference type="Proteomes" id="UP000274822">
    <property type="component" value="Unassembled WGS sequence"/>
</dbReference>
<keyword evidence="8" id="KW-0472">Membrane</keyword>
<sequence>MTRWTMLSKFTSHCTAWFLMGALKTRIVSQSVLAGSDIRCSGDALHYLFVAPTLLLSLLAVLSLAVLVRAASFPGGLFGLDPGSSDSATINTCGDEKDILIVKHINIDPDPPLKGKPLTIDAAGFLKERVVQGSMVDVIVKYSAIKLLQKSFDLCEQAKQVNKTCPIEEGEFTLVHTVDLPKDIPPGKYTVLAKARTGVEGDDRQITCITGVVIFRP</sequence>
<keyword evidence="5" id="KW-0813">Transport</keyword>
<dbReference type="SMART" id="SM00737">
    <property type="entry name" value="ML"/>
    <property type="match status" value="1"/>
</dbReference>
<dbReference type="GO" id="GO:0032366">
    <property type="term" value="P:intracellular sterol transport"/>
    <property type="evidence" value="ECO:0007669"/>
    <property type="project" value="InterPro"/>
</dbReference>
<dbReference type="AlphaFoldDB" id="A0A433PJM7"/>
<comment type="caution">
    <text evidence="10">The sequence shown here is derived from an EMBL/GenBank/DDBJ whole genome shotgun (WGS) entry which is preliminary data.</text>
</comment>
<evidence type="ECO:0000313" key="11">
    <source>
        <dbReference type="Proteomes" id="UP000274822"/>
    </source>
</evidence>
<dbReference type="Gene3D" id="2.60.40.770">
    <property type="match status" value="1"/>
</dbReference>
<evidence type="ECO:0000256" key="4">
    <source>
        <dbReference type="ARBA" id="ARBA00016056"/>
    </source>
</evidence>
<dbReference type="PANTHER" id="PTHR11306:SF0">
    <property type="entry name" value="PHOSPHATIDYLGLYCEROL_PHOSPHATIDYLINOSITOL TRANSFER PROTEIN"/>
    <property type="match status" value="1"/>
</dbReference>
<feature type="transmembrane region" description="Helical" evidence="8">
    <location>
        <begin position="44"/>
        <end position="68"/>
    </location>
</feature>
<evidence type="ECO:0000256" key="5">
    <source>
        <dbReference type="ARBA" id="ARBA00022448"/>
    </source>
</evidence>
<keyword evidence="11" id="KW-1185">Reference proteome</keyword>
<protein>
    <recommendedName>
        <fullName evidence="4">Phosphatidylglycerol/phosphatidylinositol transfer protein</fullName>
    </recommendedName>
</protein>
<feature type="domain" description="MD-2-related lipid-recognition" evidence="9">
    <location>
        <begin position="90"/>
        <end position="213"/>
    </location>
</feature>
<dbReference type="PANTHER" id="PTHR11306">
    <property type="entry name" value="NIEMANN PICK TYPE C2 PROTEIN NPC2-RELATED"/>
    <property type="match status" value="1"/>
</dbReference>
<dbReference type="Pfam" id="PF02221">
    <property type="entry name" value="E1_DerP2_DerF2"/>
    <property type="match status" value="1"/>
</dbReference>
<comment type="function">
    <text evidence="1">Catalyzes the intermembrane transfer of phosphatidylglycerol and phosphatidylinositol.</text>
</comment>
<keyword evidence="7" id="KW-0445">Lipid transport</keyword>
<keyword evidence="8" id="KW-1133">Transmembrane helix</keyword>
<organism evidence="10 11">
    <name type="scientific">Jimgerdemannia flammicorona</name>
    <dbReference type="NCBI Taxonomy" id="994334"/>
    <lineage>
        <taxon>Eukaryota</taxon>
        <taxon>Fungi</taxon>
        <taxon>Fungi incertae sedis</taxon>
        <taxon>Mucoromycota</taxon>
        <taxon>Mucoromycotina</taxon>
        <taxon>Endogonomycetes</taxon>
        <taxon>Endogonales</taxon>
        <taxon>Endogonaceae</taxon>
        <taxon>Jimgerdemannia</taxon>
    </lineage>
</organism>
<dbReference type="InterPro" id="IPR033917">
    <property type="entry name" value="ML_PG-PI_TP"/>
</dbReference>
<dbReference type="CDD" id="cd00917">
    <property type="entry name" value="PG-PI_TP"/>
    <property type="match status" value="1"/>
</dbReference>
<name>A0A433PJM7_9FUNG</name>
<evidence type="ECO:0000313" key="10">
    <source>
        <dbReference type="EMBL" id="RUS17774.1"/>
    </source>
</evidence>
<comment type="similarity">
    <text evidence="2">Belongs to the NPC2 family.</text>
</comment>
<evidence type="ECO:0000259" key="9">
    <source>
        <dbReference type="SMART" id="SM00737"/>
    </source>
</evidence>
<dbReference type="InterPro" id="IPR014756">
    <property type="entry name" value="Ig_E-set"/>
</dbReference>
<evidence type="ECO:0000256" key="1">
    <source>
        <dbReference type="ARBA" id="ARBA00002053"/>
    </source>
</evidence>
<evidence type="ECO:0000256" key="7">
    <source>
        <dbReference type="ARBA" id="ARBA00023055"/>
    </source>
</evidence>
<dbReference type="EMBL" id="RBNJ01022788">
    <property type="protein sequence ID" value="RUS17774.1"/>
    <property type="molecule type" value="Genomic_DNA"/>
</dbReference>
<proteinExistence type="inferred from homology"/>
<dbReference type="InterPro" id="IPR039670">
    <property type="entry name" value="NPC2-like"/>
</dbReference>
<dbReference type="GO" id="GO:0032934">
    <property type="term" value="F:sterol binding"/>
    <property type="evidence" value="ECO:0007669"/>
    <property type="project" value="InterPro"/>
</dbReference>
<reference evidence="10 11" key="1">
    <citation type="journal article" date="2018" name="New Phytol.">
        <title>Phylogenomics of Endogonaceae and evolution of mycorrhizas within Mucoromycota.</title>
        <authorList>
            <person name="Chang Y."/>
            <person name="Desiro A."/>
            <person name="Na H."/>
            <person name="Sandor L."/>
            <person name="Lipzen A."/>
            <person name="Clum A."/>
            <person name="Barry K."/>
            <person name="Grigoriev I.V."/>
            <person name="Martin F.M."/>
            <person name="Stajich J.E."/>
            <person name="Smith M.E."/>
            <person name="Bonito G."/>
            <person name="Spatafora J.W."/>
        </authorList>
    </citation>
    <scope>NUCLEOTIDE SEQUENCE [LARGE SCALE GENOMIC DNA]</scope>
    <source>
        <strain evidence="10 11">AD002</strain>
    </source>
</reference>
<accession>A0A433PJM7</accession>